<dbReference type="InterPro" id="IPR027417">
    <property type="entry name" value="P-loop_NTPase"/>
</dbReference>
<dbReference type="Proteomes" id="UP000015101">
    <property type="component" value="Unassembled WGS sequence"/>
</dbReference>
<dbReference type="OrthoDB" id="40118at2759"/>
<dbReference type="InterPro" id="IPR003591">
    <property type="entry name" value="Leu-rich_rpt_typical-subtyp"/>
</dbReference>
<dbReference type="Gene3D" id="3.80.10.10">
    <property type="entry name" value="Ribonuclease Inhibitor"/>
    <property type="match status" value="1"/>
</dbReference>
<dbReference type="Gene3D" id="3.40.50.300">
    <property type="entry name" value="P-loop containing nucleotide triphosphate hydrolases"/>
    <property type="match status" value="1"/>
</dbReference>
<dbReference type="GO" id="GO:0009966">
    <property type="term" value="P:regulation of signal transduction"/>
    <property type="evidence" value="ECO:0007669"/>
    <property type="project" value="UniProtKB-ARBA"/>
</dbReference>
<evidence type="ECO:0000313" key="7">
    <source>
        <dbReference type="Proteomes" id="UP000015101"/>
    </source>
</evidence>
<accession>T1FPF6</accession>
<dbReference type="SUPFAM" id="SSF52058">
    <property type="entry name" value="L domain-like"/>
    <property type="match status" value="1"/>
</dbReference>
<evidence type="ECO:0000256" key="1">
    <source>
        <dbReference type="ARBA" id="ARBA00022614"/>
    </source>
</evidence>
<keyword evidence="7" id="KW-1185">Reference proteome</keyword>
<dbReference type="SUPFAM" id="SSF52540">
    <property type="entry name" value="P-loop containing nucleoside triphosphate hydrolases"/>
    <property type="match status" value="1"/>
</dbReference>
<dbReference type="PANTHER" id="PTHR24373:SF397">
    <property type="entry name" value="IG-LIKE DOMAIN-CONTAINING PROTEIN"/>
    <property type="match status" value="1"/>
</dbReference>
<evidence type="ECO:0000256" key="2">
    <source>
        <dbReference type="ARBA" id="ARBA00022729"/>
    </source>
</evidence>
<name>T1FPF6_HELRO</name>
<dbReference type="EMBL" id="KB095811">
    <property type="protein sequence ID" value="ESO12392.1"/>
    <property type="molecule type" value="Genomic_DNA"/>
</dbReference>
<evidence type="ECO:0008006" key="8">
    <source>
        <dbReference type="Google" id="ProtNLM"/>
    </source>
</evidence>
<reference evidence="5 7" key="2">
    <citation type="journal article" date="2013" name="Nature">
        <title>Insights into bilaterian evolution from three spiralian genomes.</title>
        <authorList>
            <person name="Simakov O."/>
            <person name="Marletaz F."/>
            <person name="Cho S.J."/>
            <person name="Edsinger-Gonzales E."/>
            <person name="Havlak P."/>
            <person name="Hellsten U."/>
            <person name="Kuo D.H."/>
            <person name="Larsson T."/>
            <person name="Lv J."/>
            <person name="Arendt D."/>
            <person name="Savage R."/>
            <person name="Osoegawa K."/>
            <person name="de Jong P."/>
            <person name="Grimwood J."/>
            <person name="Chapman J.A."/>
            <person name="Shapiro H."/>
            <person name="Aerts A."/>
            <person name="Otillar R.P."/>
            <person name="Terry A.Y."/>
            <person name="Boore J.L."/>
            <person name="Grigoriev I.V."/>
            <person name="Lindberg D.R."/>
            <person name="Seaver E.C."/>
            <person name="Weisblat D.A."/>
            <person name="Putnam N.H."/>
            <person name="Rokhsar D.S."/>
        </authorList>
    </citation>
    <scope>NUCLEOTIDE SEQUENCE</scope>
</reference>
<organism evidence="6 7">
    <name type="scientific">Helobdella robusta</name>
    <name type="common">Californian leech</name>
    <dbReference type="NCBI Taxonomy" id="6412"/>
    <lineage>
        <taxon>Eukaryota</taxon>
        <taxon>Metazoa</taxon>
        <taxon>Spiralia</taxon>
        <taxon>Lophotrochozoa</taxon>
        <taxon>Annelida</taxon>
        <taxon>Clitellata</taxon>
        <taxon>Hirudinea</taxon>
        <taxon>Rhynchobdellida</taxon>
        <taxon>Glossiphoniidae</taxon>
        <taxon>Helobdella</taxon>
    </lineage>
</organism>
<dbReference type="EMBL" id="AMQM01000156">
    <property type="status" value="NOT_ANNOTATED_CDS"/>
    <property type="molecule type" value="Genomic_DNA"/>
</dbReference>
<dbReference type="EnsemblMetazoa" id="HelroT187855">
    <property type="protein sequence ID" value="HelroP187855"/>
    <property type="gene ID" value="HelroG187855"/>
</dbReference>
<evidence type="ECO:0000256" key="4">
    <source>
        <dbReference type="SAM" id="MobiDB-lite"/>
    </source>
</evidence>
<keyword evidence="3" id="KW-0677">Repeat</keyword>
<evidence type="ECO:0000313" key="6">
    <source>
        <dbReference type="EnsemblMetazoa" id="HelroP187855"/>
    </source>
</evidence>
<dbReference type="InterPro" id="IPR050328">
    <property type="entry name" value="Dev_Immune_Receptor"/>
</dbReference>
<dbReference type="STRING" id="6412.T1FPF6"/>
<dbReference type="CTD" id="20210703"/>
<dbReference type="PANTHER" id="PTHR24373">
    <property type="entry name" value="SLIT RELATED LEUCINE-RICH REPEAT NEURONAL PROTEIN"/>
    <property type="match status" value="1"/>
</dbReference>
<evidence type="ECO:0000313" key="5">
    <source>
        <dbReference type="EMBL" id="ESO12392.1"/>
    </source>
</evidence>
<dbReference type="HOGENOM" id="CLU_254306_0_0_1"/>
<dbReference type="RefSeq" id="XP_009009112.1">
    <property type="nucleotide sequence ID" value="XM_009010864.1"/>
</dbReference>
<reference evidence="7" key="1">
    <citation type="submission" date="2012-12" db="EMBL/GenBank/DDBJ databases">
        <authorList>
            <person name="Hellsten U."/>
            <person name="Grimwood J."/>
            <person name="Chapman J.A."/>
            <person name="Shapiro H."/>
            <person name="Aerts A."/>
            <person name="Otillar R.P."/>
            <person name="Terry A.Y."/>
            <person name="Boore J.L."/>
            <person name="Simakov O."/>
            <person name="Marletaz F."/>
            <person name="Cho S.-J."/>
            <person name="Edsinger-Gonzales E."/>
            <person name="Havlak P."/>
            <person name="Kuo D.-H."/>
            <person name="Larsson T."/>
            <person name="Lv J."/>
            <person name="Arendt D."/>
            <person name="Savage R."/>
            <person name="Osoegawa K."/>
            <person name="de Jong P."/>
            <person name="Lindberg D.R."/>
            <person name="Seaver E.C."/>
            <person name="Weisblat D.A."/>
            <person name="Putnam N.H."/>
            <person name="Grigoriev I.V."/>
            <person name="Rokhsar D.S."/>
        </authorList>
    </citation>
    <scope>NUCLEOTIDE SEQUENCE</scope>
</reference>
<feature type="region of interest" description="Disordered" evidence="4">
    <location>
        <begin position="92"/>
        <end position="119"/>
    </location>
</feature>
<protein>
    <recommendedName>
        <fullName evidence="8">C-terminal of Roc (COR) domain-containing protein</fullName>
    </recommendedName>
</protein>
<sequence length="1330" mass="153128">MVDERNVIYVFSLSVAFTYPQRMFNCFIALKVHPFHTPFHLALKTLNSDVIQVLLDSSSFDIYKFNAAQKETKLPSNLWYLDIPFSDVQCQDHHNKSNSKKKLDNNDSIEDKRESSLTRSTWSPGFGKNKFKCFLSIQQGVEKMMDCLKASTICNIKDFIVLHSVGLTFPIEKVFSQIELKFLSNLYIIGLSCKVDESELNNVLQMLSLQTLALCEIQLTSFPAGILNMSSCLRVLKLCRNCISQLPESIGELIHLRILCLDFQKPKLKVLPNSISNLTELQVLSLRGNEIQHISWIRNFLYLQDLRLDRNELLSISEIVYANFGRLNVLDISYNFIETIPYTASDLIKRLRHFEYYCSTLRPLNIRNDVKSLIHHLDLHSILTSSTSNNLNEGRDIVIAVVGESNSGKKSLIAALSDEKGICRQDLKFRNEDGGNVQHLKSESFNIRDDSNMSHHITMLLIDSDYINTCIKDFEFDAICLTFDLTIFEPQNVSQQIFFMRHIIGIQIWLETLYELFPNTPVILIGTKAELIKPISFSASLKAIEELIDKFRQCHKQNYSSETCSTCFLCSTRAILSRCLKVKSLSKFGVSCVDFSLSSTYGSHGLVDQTISTTDSILMNPQNCCLSDIPNSEMHTCFPHIIGYYECDSRKCFPKENKKTNSGIDCLRKAFIRHFASDNCLYSLKNSTNVLPMNWISFVKHLNRLSCTNNPPIVLYDEIVSICRSFDIVFWQIPLLLRYCQSRCHLTILKESENHDAQYVITQPNWLVKLENCVLNSLDNPLIYKSNLKNLISKSITKICCDTKKVLEHINVARFIRSIMHYFCLTNTCLDIKTEIFLFPKLLRSGDPSSNIWNDKPSLDEKQITCEVNLASSKNDTFINLVKSLLSAKGIDQLGVLVHPIPVVLQQQIIFYVKSDVESCSDCYNFKYLNVKKSCNPTRGENMLDSCNVYHKLKINISDDQKRIRICVRGSQPCCTMKLTLEYIYLHAGGKNMDMTTKPNIKQTAKNLSYNTDFFNFSSSDVIERKKLCNFENQHYIFCPKCIFFKKSNPQPIYFKGVLLKRKPVCDYWHHLGSWSRAMTGSYKSFSNPCYVENIFSNVYPPDNEFPRLVLILPSSSQICKKEWQTQSKTRFMEGFEVHFLCENPTYWHLAKVTGYRILNSTRKKNEEHVFCLLNMAMTLIQIVQCCNEFNGFAKMLLPIAQIFMNLAEYKNVFDNNIEIEDNTDSKAYNCYLWLLKNKDQLSSLMTKFLMTIGDGVTDFYCKINVPLDIDNLFQVPTFGSRSKLADFFQMDYTSGNFADLIPVYLGRELRWVCSDHYNDLRSFTSLINK</sequence>
<dbReference type="SMART" id="SM00369">
    <property type="entry name" value="LRR_TYP"/>
    <property type="match status" value="4"/>
</dbReference>
<dbReference type="InterPro" id="IPR032675">
    <property type="entry name" value="LRR_dom_sf"/>
</dbReference>
<dbReference type="GeneID" id="20210703"/>
<dbReference type="InParanoid" id="T1FPF6"/>
<keyword evidence="1" id="KW-0433">Leucine-rich repeat</keyword>
<gene>
    <name evidence="6" type="primary">20210703</name>
    <name evidence="5" type="ORF">HELRODRAFT_187855</name>
</gene>
<reference evidence="6" key="3">
    <citation type="submission" date="2015-06" db="UniProtKB">
        <authorList>
            <consortium name="EnsemblMetazoa"/>
        </authorList>
    </citation>
    <scope>IDENTIFICATION</scope>
</reference>
<feature type="compositionally biased region" description="Basic and acidic residues" evidence="4">
    <location>
        <begin position="92"/>
        <end position="116"/>
    </location>
</feature>
<evidence type="ECO:0000256" key="3">
    <source>
        <dbReference type="ARBA" id="ARBA00022737"/>
    </source>
</evidence>
<dbReference type="KEGG" id="hro:HELRODRAFT_187855"/>
<keyword evidence="2" id="KW-0732">Signal</keyword>
<proteinExistence type="predicted"/>